<name>A0ABW0GX98_9HYPH</name>
<dbReference type="Proteomes" id="UP001596016">
    <property type="component" value="Unassembled WGS sequence"/>
</dbReference>
<protein>
    <submittedName>
        <fullName evidence="2">PopZ family protein</fullName>
    </submittedName>
</protein>
<proteinExistence type="predicted"/>
<reference evidence="3" key="1">
    <citation type="journal article" date="2019" name="Int. J. Syst. Evol. Microbiol.">
        <title>The Global Catalogue of Microorganisms (GCM) 10K type strain sequencing project: providing services to taxonomists for standard genome sequencing and annotation.</title>
        <authorList>
            <consortium name="The Broad Institute Genomics Platform"/>
            <consortium name="The Broad Institute Genome Sequencing Center for Infectious Disease"/>
            <person name="Wu L."/>
            <person name="Ma J."/>
        </authorList>
    </citation>
    <scope>NUCLEOTIDE SEQUENCE [LARGE SCALE GENOMIC DNA]</scope>
    <source>
        <strain evidence="3">CGMCC 4.1415</strain>
    </source>
</reference>
<evidence type="ECO:0000313" key="2">
    <source>
        <dbReference type="EMBL" id="MFC5384408.1"/>
    </source>
</evidence>
<feature type="region of interest" description="Disordered" evidence="1">
    <location>
        <begin position="110"/>
        <end position="146"/>
    </location>
</feature>
<evidence type="ECO:0000256" key="1">
    <source>
        <dbReference type="SAM" id="MobiDB-lite"/>
    </source>
</evidence>
<feature type="compositionally biased region" description="Low complexity" evidence="1">
    <location>
        <begin position="55"/>
        <end position="68"/>
    </location>
</feature>
<gene>
    <name evidence="2" type="ORF">ACFPLB_00315</name>
</gene>
<dbReference type="InterPro" id="IPR019632">
    <property type="entry name" value="DUF2497"/>
</dbReference>
<organism evidence="2 3">
    <name type="scientific">Aquamicrobium segne</name>
    <dbReference type="NCBI Taxonomy" id="469547"/>
    <lineage>
        <taxon>Bacteria</taxon>
        <taxon>Pseudomonadati</taxon>
        <taxon>Pseudomonadota</taxon>
        <taxon>Alphaproteobacteria</taxon>
        <taxon>Hyphomicrobiales</taxon>
        <taxon>Phyllobacteriaceae</taxon>
        <taxon>Aquamicrobium</taxon>
    </lineage>
</organism>
<keyword evidence="3" id="KW-1185">Reference proteome</keyword>
<comment type="caution">
    <text evidence="2">The sequence shown here is derived from an EMBL/GenBank/DDBJ whole genome shotgun (WGS) entry which is preliminary data.</text>
</comment>
<evidence type="ECO:0000313" key="3">
    <source>
        <dbReference type="Proteomes" id="UP001596016"/>
    </source>
</evidence>
<feature type="region of interest" description="Disordered" evidence="1">
    <location>
        <begin position="27"/>
        <end position="68"/>
    </location>
</feature>
<sequence length="268" mass="28625">MATASNIQREPSMEEILASIRRIIEDNDSGNIGDAGGTGLSGNTGRKPAENFGISAAETASAEEAPPVEVAAAEVDVFRSELQSADNLGSLKMQSSSAPDFARVDFVRSEAAHSLAESNPEPVAAKDRQLKTADPFASTGHMNKKMEISGTAADALNAAPLSRPAGEQKPEPASLVRAVLNDPLSSERAESGKSALVSEKTSRQVAAAFEELSEAFATRSKKSLEEMAEEMLRPMLQSWLDNNLPTLVEKLVREEIERVARGGYDVQR</sequence>
<dbReference type="Pfam" id="PF10691">
    <property type="entry name" value="DUF2497"/>
    <property type="match status" value="1"/>
</dbReference>
<feature type="compositionally biased region" description="Gly residues" evidence="1">
    <location>
        <begin position="33"/>
        <end position="42"/>
    </location>
</feature>
<accession>A0ABW0GX98</accession>
<dbReference type="RefSeq" id="WP_378227278.1">
    <property type="nucleotide sequence ID" value="NZ_JBHSLL010000002.1"/>
</dbReference>
<dbReference type="EMBL" id="JBHSLL010000002">
    <property type="protein sequence ID" value="MFC5384408.1"/>
    <property type="molecule type" value="Genomic_DNA"/>
</dbReference>